<evidence type="ECO:0000313" key="11">
    <source>
        <dbReference type="Proteomes" id="UP001107558"/>
    </source>
</evidence>
<feature type="coiled-coil region" evidence="8">
    <location>
        <begin position="463"/>
        <end position="497"/>
    </location>
</feature>
<proteinExistence type="predicted"/>
<sequence length="1984" mass="231099">MDWKQILSISNENLTDELKEEVYHEFIKDQKFDSKIVKKLFPLCLNILKFKGQQVEKQRDELQMLASSDIDLEQIDKQKKMLNKYEAERIQFKAKIKELSDEIAVMHGRELQGSGEDSPDQLSEINNQQELLSKISAKNKHIKRLLREIEKNEEETASYLNVIKNMKMTVEQANEKIAQLETQLSESNAANSFFEDKVEKLSQQLLEQEQENKKFRDELEEREKEVQHFSIQVEERCMRYKQILNEKQNEINILKERYERLVEQVPGMDVDGIEIENKRLIDSSREKDELIRVYEEKFQLLSHELMDSTETIRKLIDMKEELEARLSRNRLDDCCKETRAMLEKSNQRNIELQEMLEKADEDNILKSKQAFEAIETLRSYENTTDGLAEALKKIHQLQETVHQRDKQIRELVVEVNMQNEVSAENSILRKRLGLPDDEIIETKAFMAKQKRFAKINERLMLKLRASEEMRLQLKIDKHELKRKIMTLEKRLNGEVVEDDDELNQSYAASECSETSKIKSAARKEKNLIEMKQCRNCSVAFNVYERTHKYCRNCIMSQNLCENCTINYKETSTENIALIKKIAKLEIDHQSVVEENENLRTGLGEILEKLQSYNGSSSEKSIVNPATLEKLLYILKLSSSMKSLAQETSQTVVETNETATALEIQQKDVEVVEDETLQLKLLIEKLSNENDEMKLNLEKMTRLQEQYEELVKSSELSDDDKHQLLVKSLERCHEFESNLQTYERKIDFLMNENDNLHREMKMLKVSSLELVNEMKMEILNKTEEMVTIDMDENEENENDISTVEEELQRLRLELNGFCFNVLKNIKTLDSENILENLNMEQLSNVTIIENNLTTTFITRRELDSLKLTLAKLKETIKAHETREKHLEELTKIAQHQLKSQQLMLSKFSEDEIVTRHLLVDLQSQSDDNYLLTKTTRELAMAKENEDHTRLENDKLKSEIIVLEEKLLHARNALDEKRRECVERESGNLLKIQYLKKSLVDLRNNYSTLTPIYLIADFIKHYSALLDAKKEFELTKISSKSMPEISHDSLIAQLREMSMTDIEAKIEIIKHKSSCDYLKQQLELHEATISELHNEIGRIKINEIKSNQHWNAIKLLFDETKDNQDNVDSVFVTNEKLKFDKATQVEVMRNDCGTNTEIKQMPQQQQQPIIQNISQIVPAEISVEVNQAPLRTVSMPVLLSPDGGETSLDQQLKKALSLAYSRSSLLIETENQLSELQGRIRVLEKSLENQRASGSDQKQPDETIKGEDHVMITITTLQNVMIEKDATISRYQEILKSERQEHMRLFDENNEQIKQLKKVIDSHEMTIDECNKSIEKLKSSVSELNEKLEAAEAELVEAKQVIPVVTNNDTTERDDMEMKLKETHTEIKKMEQQIKDLTNTERLMQNILNEREVTIKELNIKLKAANDNLETLSENITSASPEIDGLREMLEEKDKHIQDLTETLKQFHDDQQKYITDSAYTSAEQATMMSANLARSETKIRVLETQVEAMKRQMLNLQQREKSSRDLIKTLKNQLIRRPVISVKSDKRPASHREEQQQKRIAELENELLESKDELRRQININDNKKAKNAAELGLWDKQKRYQEMSEKLKAKLTEREIDIERLKANLQMAKNTVKRLENENKMLDNKIKSGQYLQKLSPCQFCKQNAITKQTDSSSNVSAFTDFSDDRAHELVATLKNRVESLTRRNVALELENKSPSQISAEFEKLCEKLSKTEAKVIRLESTNAQLQIEIDLANQRNRDKSQEDKLKHLEDYIIVLKEELAQARVATSIISMRGNEDPESKKIKEMEQTILQLKNIVDKQRVEIKHLKNPKSRTSTSSSSSSVSPTLAYMSSSDRKKEEVFEKLRTEYEKLQSRFNELYTEHSKLQMELDISKSQEIGDSCPHCNQKNMNEMATQDIDVVRQKLQQRDIALIKAKSLITRYQTRERQFKEIISNLKKKICYLEGVPVISEENSECGIENMSNLS</sequence>
<protein>
    <recommendedName>
        <fullName evidence="12">Centrosomal protein</fullName>
    </recommendedName>
</protein>
<evidence type="ECO:0000313" key="10">
    <source>
        <dbReference type="EMBL" id="KAG5681609.1"/>
    </source>
</evidence>
<comment type="caution">
    <text evidence="10">The sequence shown here is derived from an EMBL/GenBank/DDBJ whole genome shotgun (WGS) entry which is preliminary data.</text>
</comment>
<keyword evidence="4" id="KW-0970">Cilium biogenesis/degradation</keyword>
<feature type="coiled-coil region" evidence="8">
    <location>
        <begin position="937"/>
        <end position="978"/>
    </location>
</feature>
<comment type="subcellular location">
    <subcellularLocation>
        <location evidence="1">Cytoplasm</location>
        <location evidence="1">Cytoskeleton</location>
        <location evidence="1">Cilium basal body</location>
    </subcellularLocation>
    <subcellularLocation>
        <location evidence="2">Cytoplasm</location>
        <location evidence="2">Cytoskeleton</location>
        <location evidence="2">Microtubule organizing center</location>
        <location evidence="2">Centrosome</location>
    </subcellularLocation>
</comment>
<dbReference type="GO" id="GO:1905349">
    <property type="term" value="P:ciliary transition zone assembly"/>
    <property type="evidence" value="ECO:0007669"/>
    <property type="project" value="TreeGrafter"/>
</dbReference>
<gene>
    <name evidence="10" type="ORF">PVAND_011025</name>
</gene>
<keyword evidence="6" id="KW-0206">Cytoskeleton</keyword>
<organism evidence="10 11">
    <name type="scientific">Polypedilum vanderplanki</name>
    <name type="common">Sleeping chironomid midge</name>
    <dbReference type="NCBI Taxonomy" id="319348"/>
    <lineage>
        <taxon>Eukaryota</taxon>
        <taxon>Metazoa</taxon>
        <taxon>Ecdysozoa</taxon>
        <taxon>Arthropoda</taxon>
        <taxon>Hexapoda</taxon>
        <taxon>Insecta</taxon>
        <taxon>Pterygota</taxon>
        <taxon>Neoptera</taxon>
        <taxon>Endopterygota</taxon>
        <taxon>Diptera</taxon>
        <taxon>Nematocera</taxon>
        <taxon>Chironomoidea</taxon>
        <taxon>Chironomidae</taxon>
        <taxon>Chironominae</taxon>
        <taxon>Polypedilum</taxon>
        <taxon>Polypedilum</taxon>
    </lineage>
</organism>
<reference evidence="10" key="1">
    <citation type="submission" date="2021-03" db="EMBL/GenBank/DDBJ databases">
        <title>Chromosome level genome of the anhydrobiotic midge Polypedilum vanderplanki.</title>
        <authorList>
            <person name="Yoshida Y."/>
            <person name="Kikawada T."/>
            <person name="Gusev O."/>
        </authorList>
    </citation>
    <scope>NUCLEOTIDE SEQUENCE</scope>
    <source>
        <strain evidence="10">NIAS01</strain>
        <tissue evidence="10">Whole body or cell culture</tissue>
    </source>
</reference>
<feature type="coiled-coil region" evidence="8">
    <location>
        <begin position="1854"/>
        <end position="1888"/>
    </location>
</feature>
<feature type="coiled-coil region" evidence="8">
    <location>
        <begin position="861"/>
        <end position="888"/>
    </location>
</feature>
<evidence type="ECO:0000256" key="7">
    <source>
        <dbReference type="ARBA" id="ARBA00023273"/>
    </source>
</evidence>
<dbReference type="GO" id="GO:0034451">
    <property type="term" value="C:centriolar satellite"/>
    <property type="evidence" value="ECO:0007669"/>
    <property type="project" value="TreeGrafter"/>
</dbReference>
<keyword evidence="5 8" id="KW-0175">Coiled coil</keyword>
<feature type="coiled-coil region" evidence="8">
    <location>
        <begin position="132"/>
        <end position="264"/>
    </location>
</feature>
<evidence type="ECO:0000256" key="9">
    <source>
        <dbReference type="SAM" id="MobiDB-lite"/>
    </source>
</evidence>
<feature type="compositionally biased region" description="Basic and acidic residues" evidence="9">
    <location>
        <begin position="1256"/>
        <end position="1265"/>
    </location>
</feature>
<dbReference type="Proteomes" id="UP001107558">
    <property type="component" value="Chromosome 1"/>
</dbReference>
<feature type="coiled-coil region" evidence="8">
    <location>
        <begin position="1691"/>
        <end position="1763"/>
    </location>
</feature>
<feature type="compositionally biased region" description="Low complexity" evidence="9">
    <location>
        <begin position="1832"/>
        <end position="1846"/>
    </location>
</feature>
<feature type="coiled-coil region" evidence="8">
    <location>
        <begin position="1604"/>
        <end position="1645"/>
    </location>
</feature>
<feature type="region of interest" description="Disordered" evidence="9">
    <location>
        <begin position="1826"/>
        <end position="1851"/>
    </location>
</feature>
<dbReference type="GO" id="GO:0035869">
    <property type="term" value="C:ciliary transition zone"/>
    <property type="evidence" value="ECO:0007669"/>
    <property type="project" value="TreeGrafter"/>
</dbReference>
<dbReference type="EMBL" id="JADBJN010000001">
    <property type="protein sequence ID" value="KAG5681609.1"/>
    <property type="molecule type" value="Genomic_DNA"/>
</dbReference>
<evidence type="ECO:0000256" key="6">
    <source>
        <dbReference type="ARBA" id="ARBA00023212"/>
    </source>
</evidence>
<evidence type="ECO:0000256" key="1">
    <source>
        <dbReference type="ARBA" id="ARBA00004120"/>
    </source>
</evidence>
<feature type="coiled-coil region" evidence="8">
    <location>
        <begin position="305"/>
        <end position="407"/>
    </location>
</feature>
<dbReference type="GO" id="GO:1905515">
    <property type="term" value="P:non-motile cilium assembly"/>
    <property type="evidence" value="ECO:0007669"/>
    <property type="project" value="TreeGrafter"/>
</dbReference>
<dbReference type="InterPro" id="IPR026201">
    <property type="entry name" value="Cep290"/>
</dbReference>
<evidence type="ECO:0000256" key="3">
    <source>
        <dbReference type="ARBA" id="ARBA00022490"/>
    </source>
</evidence>
<feature type="coiled-coil region" evidence="8">
    <location>
        <begin position="1304"/>
        <end position="1579"/>
    </location>
</feature>
<name>A0A9J6CHD8_POLVA</name>
<accession>A0A9J6CHD8</accession>
<evidence type="ECO:0000256" key="2">
    <source>
        <dbReference type="ARBA" id="ARBA00004300"/>
    </source>
</evidence>
<dbReference type="PANTHER" id="PTHR18879">
    <property type="entry name" value="CENTROSOMAL PROTEIN OF 290 KDA"/>
    <property type="match status" value="1"/>
</dbReference>
<evidence type="ECO:0008006" key="12">
    <source>
        <dbReference type="Google" id="ProtNLM"/>
    </source>
</evidence>
<dbReference type="GO" id="GO:0097711">
    <property type="term" value="P:ciliary basal body-plasma membrane docking"/>
    <property type="evidence" value="ECO:0007669"/>
    <property type="project" value="TreeGrafter"/>
</dbReference>
<keyword evidence="7" id="KW-0966">Cell projection</keyword>
<dbReference type="PANTHER" id="PTHR18879:SF20">
    <property type="entry name" value="CENTROSOMAL PROTEIN OF 290 KDA"/>
    <property type="match status" value="1"/>
</dbReference>
<keyword evidence="11" id="KW-1185">Reference proteome</keyword>
<feature type="region of interest" description="Disordered" evidence="9">
    <location>
        <begin position="1245"/>
        <end position="1265"/>
    </location>
</feature>
<evidence type="ECO:0000256" key="5">
    <source>
        <dbReference type="ARBA" id="ARBA00023054"/>
    </source>
</evidence>
<feature type="coiled-coil region" evidence="8">
    <location>
        <begin position="75"/>
        <end position="102"/>
    </location>
</feature>
<dbReference type="OrthoDB" id="6351660at2759"/>
<evidence type="ECO:0000256" key="8">
    <source>
        <dbReference type="SAM" id="Coils"/>
    </source>
</evidence>
<keyword evidence="3" id="KW-0963">Cytoplasm</keyword>
<evidence type="ECO:0000256" key="4">
    <source>
        <dbReference type="ARBA" id="ARBA00022794"/>
    </source>
</evidence>
<feature type="coiled-coil region" evidence="8">
    <location>
        <begin position="668"/>
        <end position="765"/>
    </location>
</feature>